<accession>A0A5D0R0A6</accession>
<dbReference type="PROSITE" id="PS51114">
    <property type="entry name" value="FBA"/>
    <property type="match status" value="1"/>
</dbReference>
<dbReference type="PROSITE" id="PS50825">
    <property type="entry name" value="HYR"/>
    <property type="match status" value="2"/>
</dbReference>
<gene>
    <name evidence="5" type="ORF">ES675_02155</name>
</gene>
<feature type="domain" description="HYR" evidence="3">
    <location>
        <begin position="750"/>
        <end position="830"/>
    </location>
</feature>
<dbReference type="PANTHER" id="PTHR24273">
    <property type="entry name" value="FI04643P-RELATED"/>
    <property type="match status" value="1"/>
</dbReference>
<keyword evidence="1" id="KW-0732">Signal</keyword>
<dbReference type="InterPro" id="IPR007397">
    <property type="entry name" value="F-box-assoc_dom"/>
</dbReference>
<evidence type="ECO:0000313" key="6">
    <source>
        <dbReference type="Proteomes" id="UP000324358"/>
    </source>
</evidence>
<dbReference type="Gene3D" id="2.160.20.10">
    <property type="entry name" value="Single-stranded right-handed beta-helix, Pectin lyase-like"/>
    <property type="match status" value="1"/>
</dbReference>
<feature type="domain" description="FBA" evidence="4">
    <location>
        <begin position="1014"/>
        <end position="1191"/>
    </location>
</feature>
<evidence type="ECO:0000313" key="5">
    <source>
        <dbReference type="EMBL" id="TYB74962.1"/>
    </source>
</evidence>
<keyword evidence="2" id="KW-0677">Repeat</keyword>
<dbReference type="Gene3D" id="2.60.40.10">
    <property type="entry name" value="Immunoglobulins"/>
    <property type="match status" value="1"/>
</dbReference>
<dbReference type="SUPFAM" id="SSF49785">
    <property type="entry name" value="Galactose-binding domain-like"/>
    <property type="match status" value="1"/>
</dbReference>
<reference evidence="5 6" key="1">
    <citation type="submission" date="2019-08" db="EMBL/GenBank/DDBJ databases">
        <title>Genomes of Antarctic Bizionia species.</title>
        <authorList>
            <person name="Bowman J.P."/>
        </authorList>
    </citation>
    <scope>NUCLEOTIDE SEQUENCE [LARGE SCALE GENOMIC DNA]</scope>
    <source>
        <strain evidence="5 6">APA-1</strain>
    </source>
</reference>
<evidence type="ECO:0000259" key="4">
    <source>
        <dbReference type="PROSITE" id="PS51114"/>
    </source>
</evidence>
<evidence type="ECO:0000256" key="1">
    <source>
        <dbReference type="ARBA" id="ARBA00022729"/>
    </source>
</evidence>
<dbReference type="InterPro" id="IPR008979">
    <property type="entry name" value="Galactose-bd-like_sf"/>
</dbReference>
<dbReference type="EMBL" id="VSKL01000001">
    <property type="protein sequence ID" value="TYB74962.1"/>
    <property type="molecule type" value="Genomic_DNA"/>
</dbReference>
<proteinExistence type="predicted"/>
<dbReference type="PANTHER" id="PTHR24273:SF32">
    <property type="entry name" value="HYALIN"/>
    <property type="match status" value="1"/>
</dbReference>
<evidence type="ECO:0000256" key="2">
    <source>
        <dbReference type="ARBA" id="ARBA00022737"/>
    </source>
</evidence>
<comment type="caution">
    <text evidence="5">The sequence shown here is derived from an EMBL/GenBank/DDBJ whole genome shotgun (WGS) entry which is preliminary data.</text>
</comment>
<feature type="domain" description="HYR" evidence="3">
    <location>
        <begin position="667"/>
        <end position="749"/>
    </location>
</feature>
<dbReference type="RefSeq" id="WP_066249260.1">
    <property type="nucleotide sequence ID" value="NZ_VSKL01000001.1"/>
</dbReference>
<dbReference type="OrthoDB" id="9805017at2"/>
<dbReference type="Pfam" id="PF18962">
    <property type="entry name" value="Por_Secre_tail"/>
    <property type="match status" value="1"/>
</dbReference>
<dbReference type="Gene3D" id="2.60.120.260">
    <property type="entry name" value="Galactose-binding domain-like"/>
    <property type="match status" value="1"/>
</dbReference>
<organism evidence="5 6">
    <name type="scientific">Bizionia algoritergicola</name>
    <dbReference type="NCBI Taxonomy" id="291187"/>
    <lineage>
        <taxon>Bacteria</taxon>
        <taxon>Pseudomonadati</taxon>
        <taxon>Bacteroidota</taxon>
        <taxon>Flavobacteriia</taxon>
        <taxon>Flavobacteriales</taxon>
        <taxon>Flavobacteriaceae</taxon>
        <taxon>Bizionia</taxon>
    </lineage>
</organism>
<evidence type="ECO:0000259" key="3">
    <source>
        <dbReference type="PROSITE" id="PS50825"/>
    </source>
</evidence>
<name>A0A5D0R0A6_9FLAO</name>
<sequence>MKKHYKLFNSKNLNIKRYYTLLLIAFLIGLSTTAQVYVSPTGSGTESGNSWANATTIAGLYANHMNNGYVSDEIWLLEGSYDLAFNQGRGLIFIYGGFNGTESLKSERNLTQNITIIENNYLVLVEAYRVVLDGITFQNSAVLFCPEGIITNCVFDNSPLQVRDSPGPGSLEITDSTFKNVDGVRFANNGAIFAHKQAIKIMRCLFKDNISPDEGGAITGSDNNVEIYESKFINNSAVTGGAIKLQNPIRTKIANSLFDGNSAEVGGAINMTGVIGTSHYLTVNTFVNNSGSSVNTSSGSAFHAYMPLYSQIYILNNIIWDNMGAGTQVYIYDENFINNGYGSSRVWNNLIMNNSINNHPHTQQVYTFDPLLNLDYSLSDCSPAINTGSENVSSEVNGRLNRITDLAGNPRIYNGEQLDLGAFESQGGSNNTVPSVVTQDISVVLDVTGTATITASQIDNGSTDACGIPTFTLDTTSFDCTNIGENTVVLTLTNITGNSASANAIVTIEDNSAPVVATQDITVVIDANGTANITANDIDNGSTDNCGIASLVLDITTFDCSNQGENTVALTATDVNGNSANANATVTVISGPIVITQDLTAVLDANGAVTITANDIDNGSTDNCGTPTLALDITSFDCTNLGENTVLLTVTNTNGDTASANAIVTIQDNMIPVITCPNDIVVNIDTGSCGAIVTFTAPTFTDNCNVVVEQIAGLPSGSEFSQGITTNTFQIVDSAGNIATCSFTVTVEDDNIPEITCINDIVIANDIGSCGAIVTFADPIFTDNCSVVMEQILGLPSGSEFPPGVTTNTFEVVDGAGNNVSCSFTVTVNSAKAPTVISQNISIQLDENGIVSINPADVDSGSFSCVAASLALDITSFDCTNIGENTVVLTVSDSNGNSANANAIVTVQDNTPPTVVVQNIVVALDVTGSITITASDIDTGSFDNCGITTFDLNKTIFDCTNIGDNTVSLTLTDANGNSETRNAVVTVRANISPVISCLNNMIVDTDSSTCGAIVTFTNPIIESCSVINTGQLLVNGYADQDLIGWDITDFPSVGGWWIVMDGRFQTTIGQHAKSQVIDLMAQGYATSWLDKSPNIVVSEDYLGHADTAAPWHFNDIYFYTAELRDENGAVLDSYSTGELTCLAITQTVSHTFSNYPAGVRYIFIEHGGRPIESNIGNNGPSIDNSIVEIQSNLELDQISGLPSGSEFPIGTTTNTFEVINEIGTISSCSFTVTVNDTEAPIAVSQNITVQLEENGNVTISPADVDGGSTDNCGIANLTLDITTFNCNNVGTPTLVTLTATDTNGNSDSSTATVTVEDNGNCEPLGVTDFNLSKLLVYPNPTTDRFTIKGLENSSSTIQIISTHGQVIKTIYNYASGDISIKNLENAVYFVKIVTNETSQIKRVVKNN</sequence>
<dbReference type="Pfam" id="PF02494">
    <property type="entry name" value="HYR"/>
    <property type="match status" value="2"/>
</dbReference>
<keyword evidence="6" id="KW-1185">Reference proteome</keyword>
<dbReference type="Proteomes" id="UP000324358">
    <property type="component" value="Unassembled WGS sequence"/>
</dbReference>
<dbReference type="InterPro" id="IPR013783">
    <property type="entry name" value="Ig-like_fold"/>
</dbReference>
<dbReference type="InterPro" id="IPR011050">
    <property type="entry name" value="Pectin_lyase_fold/virulence"/>
</dbReference>
<dbReference type="SMART" id="SM01198">
    <property type="entry name" value="FBA"/>
    <property type="match status" value="1"/>
</dbReference>
<dbReference type="InterPro" id="IPR026444">
    <property type="entry name" value="Secre_tail"/>
</dbReference>
<protein>
    <submittedName>
        <fullName evidence="5">HYR domain-containing protein</fullName>
    </submittedName>
</protein>
<dbReference type="InterPro" id="IPR003410">
    <property type="entry name" value="HYR_dom"/>
</dbReference>
<dbReference type="Pfam" id="PF04300">
    <property type="entry name" value="FBA"/>
    <property type="match status" value="1"/>
</dbReference>
<dbReference type="NCBIfam" id="TIGR04183">
    <property type="entry name" value="Por_Secre_tail"/>
    <property type="match status" value="1"/>
</dbReference>
<dbReference type="InterPro" id="IPR012334">
    <property type="entry name" value="Pectin_lyas_fold"/>
</dbReference>
<dbReference type="SUPFAM" id="SSF51126">
    <property type="entry name" value="Pectin lyase-like"/>
    <property type="match status" value="1"/>
</dbReference>